<sequence>MVSFSHIVSVSRAGPSRSCLASWVTQLRKPLSLFLLSAPPFKTSNVLQSFRSDSSY</sequence>
<reference evidence="1" key="1">
    <citation type="submission" date="2018-02" db="EMBL/GenBank/DDBJ databases">
        <title>Rhizophora mucronata_Transcriptome.</title>
        <authorList>
            <person name="Meera S.P."/>
            <person name="Sreeshan A."/>
            <person name="Augustine A."/>
        </authorList>
    </citation>
    <scope>NUCLEOTIDE SEQUENCE</scope>
    <source>
        <tissue evidence="1">Leaf</tissue>
    </source>
</reference>
<protein>
    <submittedName>
        <fullName evidence="1">Uncharacterized protein</fullName>
    </submittedName>
</protein>
<organism evidence="1">
    <name type="scientific">Rhizophora mucronata</name>
    <name type="common">Asiatic mangrove</name>
    <dbReference type="NCBI Taxonomy" id="61149"/>
    <lineage>
        <taxon>Eukaryota</taxon>
        <taxon>Viridiplantae</taxon>
        <taxon>Streptophyta</taxon>
        <taxon>Embryophyta</taxon>
        <taxon>Tracheophyta</taxon>
        <taxon>Spermatophyta</taxon>
        <taxon>Magnoliopsida</taxon>
        <taxon>eudicotyledons</taxon>
        <taxon>Gunneridae</taxon>
        <taxon>Pentapetalae</taxon>
        <taxon>rosids</taxon>
        <taxon>fabids</taxon>
        <taxon>Malpighiales</taxon>
        <taxon>Rhizophoraceae</taxon>
        <taxon>Rhizophora</taxon>
    </lineage>
</organism>
<evidence type="ECO:0000313" key="1">
    <source>
        <dbReference type="EMBL" id="MBX39885.1"/>
    </source>
</evidence>
<dbReference type="EMBL" id="GGEC01059401">
    <property type="protein sequence ID" value="MBX39885.1"/>
    <property type="molecule type" value="Transcribed_RNA"/>
</dbReference>
<name>A0A2P2NBN9_RHIMU</name>
<dbReference type="AlphaFoldDB" id="A0A2P2NBN9"/>
<proteinExistence type="predicted"/>
<accession>A0A2P2NBN9</accession>